<sequence>MIQNIIFDFGDVFINLDKPATVARLTEKFGTFEISEEMQAKNDAYEMGLMSSAEFVAYYKEVFPKATEKDLLDAWNCILLDIPQNRIDFIKDLAASKKYKLYLLSNTNDIHIQHVINEISLEKFEEFKNCFDQFYLSYEINLRKPNADIFEFVLKDAHLTPKETLFIDDTAEHIATAHSLGIHTWNLIPGKDEVTNLFNQPYPFK</sequence>
<dbReference type="CDD" id="cd02603">
    <property type="entry name" value="HAD_sEH-N_like"/>
    <property type="match status" value="1"/>
</dbReference>
<protein>
    <submittedName>
        <fullName evidence="1">Haloacid dehalogenase</fullName>
    </submittedName>
</protein>
<dbReference type="InterPro" id="IPR036412">
    <property type="entry name" value="HAD-like_sf"/>
</dbReference>
<gene>
    <name evidence="1" type="ORF">Y10_21260</name>
</gene>
<dbReference type="InterPro" id="IPR006439">
    <property type="entry name" value="HAD-SF_hydro_IA"/>
</dbReference>
<dbReference type="SUPFAM" id="SSF56784">
    <property type="entry name" value="HAD-like"/>
    <property type="match status" value="1"/>
</dbReference>
<dbReference type="InterPro" id="IPR023198">
    <property type="entry name" value="PGP-like_dom2"/>
</dbReference>
<dbReference type="EMBL" id="BRVO01000002">
    <property type="protein sequence ID" value="GLB49758.1"/>
    <property type="molecule type" value="Genomic_DNA"/>
</dbReference>
<accession>A0ABQ5MK48</accession>
<dbReference type="PANTHER" id="PTHR43611">
    <property type="entry name" value="ALPHA-D-GLUCOSE 1-PHOSPHATE PHOSPHATASE"/>
    <property type="match status" value="1"/>
</dbReference>
<dbReference type="Gene3D" id="1.10.150.240">
    <property type="entry name" value="Putative phosphatase, domain 2"/>
    <property type="match status" value="1"/>
</dbReference>
<dbReference type="PANTHER" id="PTHR43611:SF3">
    <property type="entry name" value="FLAVIN MONONUCLEOTIDE HYDROLASE 1, CHLOROPLATIC"/>
    <property type="match status" value="1"/>
</dbReference>
<dbReference type="InterPro" id="IPR023214">
    <property type="entry name" value="HAD_sf"/>
</dbReference>
<evidence type="ECO:0000313" key="2">
    <source>
        <dbReference type="Proteomes" id="UP001143543"/>
    </source>
</evidence>
<reference evidence="1" key="1">
    <citation type="submission" date="2022-07" db="EMBL/GenBank/DDBJ databases">
        <title>Taxonomy of Novel Oxalotrophic and Methylotrophic Bacteria.</title>
        <authorList>
            <person name="Sahin N."/>
            <person name="Tani A."/>
        </authorList>
    </citation>
    <scope>NUCLEOTIDE SEQUENCE</scope>
    <source>
        <strain evidence="1">Y10</strain>
    </source>
</reference>
<name>A0ABQ5MK48_9FLAO</name>
<dbReference type="Pfam" id="PF00702">
    <property type="entry name" value="Hydrolase"/>
    <property type="match status" value="1"/>
</dbReference>
<organism evidence="1 2">
    <name type="scientific">Neptunitalea lumnitzerae</name>
    <dbReference type="NCBI Taxonomy" id="2965509"/>
    <lineage>
        <taxon>Bacteria</taxon>
        <taxon>Pseudomonadati</taxon>
        <taxon>Bacteroidota</taxon>
        <taxon>Flavobacteriia</taxon>
        <taxon>Flavobacteriales</taxon>
        <taxon>Flavobacteriaceae</taxon>
        <taxon>Neptunitalea</taxon>
    </lineage>
</organism>
<dbReference type="SFLD" id="SFLDG01129">
    <property type="entry name" value="C1.5:_HAD__Beta-PGM__Phosphata"/>
    <property type="match status" value="1"/>
</dbReference>
<comment type="caution">
    <text evidence="1">The sequence shown here is derived from an EMBL/GenBank/DDBJ whole genome shotgun (WGS) entry which is preliminary data.</text>
</comment>
<keyword evidence="2" id="KW-1185">Reference proteome</keyword>
<dbReference type="RefSeq" id="WP_281765383.1">
    <property type="nucleotide sequence ID" value="NZ_BRVO01000002.1"/>
</dbReference>
<dbReference type="NCBIfam" id="TIGR01509">
    <property type="entry name" value="HAD-SF-IA-v3"/>
    <property type="match status" value="1"/>
</dbReference>
<dbReference type="Gene3D" id="3.40.50.1000">
    <property type="entry name" value="HAD superfamily/HAD-like"/>
    <property type="match status" value="1"/>
</dbReference>
<dbReference type="SFLD" id="SFLDS00003">
    <property type="entry name" value="Haloacid_Dehalogenase"/>
    <property type="match status" value="1"/>
</dbReference>
<evidence type="ECO:0000313" key="1">
    <source>
        <dbReference type="EMBL" id="GLB49758.1"/>
    </source>
</evidence>
<proteinExistence type="predicted"/>
<dbReference type="Proteomes" id="UP001143543">
    <property type="component" value="Unassembled WGS sequence"/>
</dbReference>